<dbReference type="Gene3D" id="3.40.50.300">
    <property type="entry name" value="P-loop containing nucleotide triphosphate hydrolases"/>
    <property type="match status" value="1"/>
</dbReference>
<keyword evidence="3" id="KW-1185">Reference proteome</keyword>
<dbReference type="InterPro" id="IPR036390">
    <property type="entry name" value="WH_DNA-bd_sf"/>
</dbReference>
<dbReference type="SUPFAM" id="SSF52540">
    <property type="entry name" value="P-loop containing nucleoside triphosphate hydrolases"/>
    <property type="match status" value="1"/>
</dbReference>
<dbReference type="AlphaFoldDB" id="A0A4R4NS57"/>
<feature type="region of interest" description="Disordered" evidence="1">
    <location>
        <begin position="331"/>
        <end position="382"/>
    </location>
</feature>
<reference evidence="2 3" key="1">
    <citation type="submission" date="2019-02" db="EMBL/GenBank/DDBJ databases">
        <title>Draft genome sequences of novel Actinobacteria.</title>
        <authorList>
            <person name="Sahin N."/>
            <person name="Ay H."/>
            <person name="Saygin H."/>
        </authorList>
    </citation>
    <scope>NUCLEOTIDE SEQUENCE [LARGE SCALE GENOMIC DNA]</scope>
    <source>
        <strain evidence="2 3">KC201</strain>
    </source>
</reference>
<dbReference type="EMBL" id="SMJZ01000006">
    <property type="protein sequence ID" value="TDC10717.1"/>
    <property type="molecule type" value="Genomic_DNA"/>
</dbReference>
<dbReference type="Pfam" id="PF13412">
    <property type="entry name" value="HTH_24"/>
    <property type="match status" value="1"/>
</dbReference>
<evidence type="ECO:0000256" key="1">
    <source>
        <dbReference type="SAM" id="MobiDB-lite"/>
    </source>
</evidence>
<feature type="compositionally biased region" description="Polar residues" evidence="1">
    <location>
        <begin position="354"/>
        <end position="368"/>
    </location>
</feature>
<dbReference type="Pfam" id="PF13481">
    <property type="entry name" value="AAA_25"/>
    <property type="match status" value="1"/>
</dbReference>
<dbReference type="OrthoDB" id="9775547at2"/>
<gene>
    <name evidence="2" type="ORF">E1267_02960</name>
</gene>
<dbReference type="SUPFAM" id="SSF46785">
    <property type="entry name" value="Winged helix' DNA-binding domain"/>
    <property type="match status" value="1"/>
</dbReference>
<proteinExistence type="predicted"/>
<dbReference type="RefSeq" id="WP_132329469.1">
    <property type="nucleotide sequence ID" value="NZ_SMJZ01000006.1"/>
</dbReference>
<protein>
    <submittedName>
        <fullName evidence="2">Winged helix-turn-helix transcriptional regulator</fullName>
    </submittedName>
</protein>
<name>A0A4R4NS57_9ACTN</name>
<accession>A0A4R4NS57</accession>
<dbReference type="InterPro" id="IPR027417">
    <property type="entry name" value="P-loop_NTPase"/>
</dbReference>
<comment type="caution">
    <text evidence="2">The sequence shown here is derived from an EMBL/GenBank/DDBJ whole genome shotgun (WGS) entry which is preliminary data.</text>
</comment>
<evidence type="ECO:0000313" key="3">
    <source>
        <dbReference type="Proteomes" id="UP000295157"/>
    </source>
</evidence>
<sequence length="382" mass="40107">MNSSDKPSHLHLVRGDAVHAPDLSSTPPAPFRTSWTADELMAMTFPEPKYAVPGILAEGLSLLAGPPKVGKSWLSLSTAIAVAAGTKALGSIPVEPGPVLYLALEDTPRRLQNRMAKILHGQPAPAQLTLATSCPTLPNGGAEHIARWLERNVGARLVVIDVFAKVRGTTPPGLSAYDADYAAMGYAKRLADTFGVAVVLVHHVRKMGSDDFLEQVSGTNGLAGAADSTLVLKRARGTADGVLHITGRDVEEAEHALSFQSDTGTWHLLDGPPEDHQLGETRTAIVRYLRSNPNSPPKDIAEAIGLSRDTVKRTCARMATDGQVGVDAAGRYRLPGTESPGSVPGVPAVPVPPLTSTNATDLRGQSTLPAVPAVPAKENDPS</sequence>
<evidence type="ECO:0000313" key="2">
    <source>
        <dbReference type="EMBL" id="TDC10717.1"/>
    </source>
</evidence>
<dbReference type="Gene3D" id="1.10.10.10">
    <property type="entry name" value="Winged helix-like DNA-binding domain superfamily/Winged helix DNA-binding domain"/>
    <property type="match status" value="1"/>
</dbReference>
<organism evidence="2 3">
    <name type="scientific">Nonomuraea longispora</name>
    <dbReference type="NCBI Taxonomy" id="1848320"/>
    <lineage>
        <taxon>Bacteria</taxon>
        <taxon>Bacillati</taxon>
        <taxon>Actinomycetota</taxon>
        <taxon>Actinomycetes</taxon>
        <taxon>Streptosporangiales</taxon>
        <taxon>Streptosporangiaceae</taxon>
        <taxon>Nonomuraea</taxon>
    </lineage>
</organism>
<dbReference type="Proteomes" id="UP000295157">
    <property type="component" value="Unassembled WGS sequence"/>
</dbReference>
<dbReference type="InterPro" id="IPR036388">
    <property type="entry name" value="WH-like_DNA-bd_sf"/>
</dbReference>